<organism evidence="1 2">
    <name type="scientific">Monilinia laxa</name>
    <name type="common">Brown rot fungus</name>
    <name type="synonym">Sclerotinia laxa</name>
    <dbReference type="NCBI Taxonomy" id="61186"/>
    <lineage>
        <taxon>Eukaryota</taxon>
        <taxon>Fungi</taxon>
        <taxon>Dikarya</taxon>
        <taxon>Ascomycota</taxon>
        <taxon>Pezizomycotina</taxon>
        <taxon>Leotiomycetes</taxon>
        <taxon>Helotiales</taxon>
        <taxon>Sclerotiniaceae</taxon>
        <taxon>Monilinia</taxon>
    </lineage>
</organism>
<name>A0A5N6KD79_MONLA</name>
<evidence type="ECO:0000313" key="1">
    <source>
        <dbReference type="EMBL" id="KAB8301413.1"/>
    </source>
</evidence>
<dbReference type="EMBL" id="VIGI01000004">
    <property type="protein sequence ID" value="KAB8301413.1"/>
    <property type="molecule type" value="Genomic_DNA"/>
</dbReference>
<sequence length="94" mass="10849">MNSKGSALIYTRVHTRYNIYQAKSFYVQFSEAESPCRARIPILVPIFKYVYFNPIIIMPLRLLAIQSEVVSFPSHIPNQPKKMLKRACALLCIT</sequence>
<dbReference type="Proteomes" id="UP000326757">
    <property type="component" value="Unassembled WGS sequence"/>
</dbReference>
<dbReference type="AlphaFoldDB" id="A0A5N6KD79"/>
<reference evidence="1 2" key="1">
    <citation type="submission" date="2019-06" db="EMBL/GenBank/DDBJ databases">
        <title>Genome Sequence of the Brown Rot Fungal Pathogen Monilinia laxa.</title>
        <authorList>
            <person name="De Miccolis Angelini R.M."/>
            <person name="Landi L."/>
            <person name="Abate D."/>
            <person name="Pollastro S."/>
            <person name="Romanazzi G."/>
            <person name="Faretra F."/>
        </authorList>
    </citation>
    <scope>NUCLEOTIDE SEQUENCE [LARGE SCALE GENOMIC DNA]</scope>
    <source>
        <strain evidence="1 2">Mlax316</strain>
    </source>
</reference>
<comment type="caution">
    <text evidence="1">The sequence shown here is derived from an EMBL/GenBank/DDBJ whole genome shotgun (WGS) entry which is preliminary data.</text>
</comment>
<gene>
    <name evidence="1" type="ORF">EYC80_003282</name>
</gene>
<accession>A0A5N6KD79</accession>
<proteinExistence type="predicted"/>
<protein>
    <submittedName>
        <fullName evidence="1">Uncharacterized protein</fullName>
    </submittedName>
</protein>
<keyword evidence="2" id="KW-1185">Reference proteome</keyword>
<evidence type="ECO:0000313" key="2">
    <source>
        <dbReference type="Proteomes" id="UP000326757"/>
    </source>
</evidence>